<dbReference type="GO" id="GO:0007283">
    <property type="term" value="P:spermatogenesis"/>
    <property type="evidence" value="ECO:0007669"/>
    <property type="project" value="TreeGrafter"/>
</dbReference>
<dbReference type="Pfam" id="PF13017">
    <property type="entry name" value="Maelstrom"/>
    <property type="match status" value="1"/>
</dbReference>
<evidence type="ECO:0000256" key="1">
    <source>
        <dbReference type="ARBA" id="ARBA00004123"/>
    </source>
</evidence>
<comment type="subcellular location">
    <subcellularLocation>
        <location evidence="2">Cytoplasm</location>
    </subcellularLocation>
    <subcellularLocation>
        <location evidence="1">Nucleus</location>
    </subcellularLocation>
</comment>
<keyword evidence="10" id="KW-0469">Meiosis</keyword>
<evidence type="ECO:0000256" key="10">
    <source>
        <dbReference type="ARBA" id="ARBA00023254"/>
    </source>
</evidence>
<evidence type="ECO:0000256" key="11">
    <source>
        <dbReference type="PROSITE-ProRule" id="PRU00267"/>
    </source>
</evidence>
<keyword evidence="16" id="KW-1185">Reference proteome</keyword>
<dbReference type="Proteomes" id="UP000494256">
    <property type="component" value="Unassembled WGS sequence"/>
</dbReference>
<feature type="compositionally biased region" description="Basic and acidic residues" evidence="12">
    <location>
        <begin position="53"/>
        <end position="71"/>
    </location>
</feature>
<dbReference type="Gene3D" id="1.10.30.10">
    <property type="entry name" value="High mobility group box domain"/>
    <property type="match status" value="1"/>
</dbReference>
<dbReference type="GO" id="GO:0034587">
    <property type="term" value="P:piRNA processing"/>
    <property type="evidence" value="ECO:0007669"/>
    <property type="project" value="TreeGrafter"/>
</dbReference>
<dbReference type="GO" id="GO:0043186">
    <property type="term" value="C:P granule"/>
    <property type="evidence" value="ECO:0007669"/>
    <property type="project" value="TreeGrafter"/>
</dbReference>
<dbReference type="GO" id="GO:0045892">
    <property type="term" value="P:negative regulation of DNA-templated transcription"/>
    <property type="evidence" value="ECO:0007669"/>
    <property type="project" value="TreeGrafter"/>
</dbReference>
<dbReference type="InterPro" id="IPR036910">
    <property type="entry name" value="HMG_box_dom_sf"/>
</dbReference>
<dbReference type="OrthoDB" id="24555at2759"/>
<evidence type="ECO:0000256" key="8">
    <source>
        <dbReference type="ARBA" id="ARBA00023158"/>
    </source>
</evidence>
<protein>
    <recommendedName>
        <fullName evidence="13">HMG box domain-containing protein</fullName>
    </recommendedName>
</protein>
<evidence type="ECO:0000313" key="16">
    <source>
        <dbReference type="Proteomes" id="UP000494106"/>
    </source>
</evidence>
<keyword evidence="6" id="KW-0221">Differentiation</keyword>
<dbReference type="Pfam" id="PF09011">
    <property type="entry name" value="HMG_box_2"/>
    <property type="match status" value="1"/>
</dbReference>
<reference evidence="16 17" key="1">
    <citation type="submission" date="2020-04" db="EMBL/GenBank/DDBJ databases">
        <authorList>
            <person name="Wallbank WR R."/>
            <person name="Pardo Diaz C."/>
            <person name="Kozak K."/>
            <person name="Martin S."/>
            <person name="Jiggins C."/>
            <person name="Moest M."/>
            <person name="Warren A I."/>
            <person name="Byers J.R.P. K."/>
            <person name="Montejo-Kovacevich G."/>
            <person name="Yen C E."/>
        </authorList>
    </citation>
    <scope>NUCLEOTIDE SEQUENCE [LARGE SCALE GENOMIC DNA]</scope>
</reference>
<feature type="DNA-binding region" description="HMG box" evidence="11">
    <location>
        <begin position="3"/>
        <end position="72"/>
    </location>
</feature>
<gene>
    <name evidence="14" type="ORF">APLA_LOCUS3384</name>
    <name evidence="15" type="ORF">APLA_LOCUS3516</name>
</gene>
<dbReference type="GO" id="GO:0043565">
    <property type="term" value="F:sequence-specific DNA binding"/>
    <property type="evidence" value="ECO:0007669"/>
    <property type="project" value="TreeGrafter"/>
</dbReference>
<comment type="caution">
    <text evidence="15">The sequence shown here is derived from an EMBL/GenBank/DDBJ whole genome shotgun (WGS) entry which is preliminary data.</text>
</comment>
<dbReference type="GO" id="GO:0060964">
    <property type="term" value="P:regulation of miRNA-mediated gene silencing"/>
    <property type="evidence" value="ECO:0007669"/>
    <property type="project" value="InterPro"/>
</dbReference>
<dbReference type="Proteomes" id="UP000494106">
    <property type="component" value="Unassembled WGS sequence"/>
</dbReference>
<feature type="compositionally biased region" description="Polar residues" evidence="12">
    <location>
        <begin position="434"/>
        <end position="445"/>
    </location>
</feature>
<dbReference type="InterPro" id="IPR039259">
    <property type="entry name" value="Protein_maelstrom"/>
</dbReference>
<organism evidence="15 17">
    <name type="scientific">Arctia plantaginis</name>
    <name type="common">Wood tiger moth</name>
    <name type="synonym">Phalaena plantaginis</name>
    <dbReference type="NCBI Taxonomy" id="874455"/>
    <lineage>
        <taxon>Eukaryota</taxon>
        <taxon>Metazoa</taxon>
        <taxon>Ecdysozoa</taxon>
        <taxon>Arthropoda</taxon>
        <taxon>Hexapoda</taxon>
        <taxon>Insecta</taxon>
        <taxon>Pterygota</taxon>
        <taxon>Neoptera</taxon>
        <taxon>Endopterygota</taxon>
        <taxon>Lepidoptera</taxon>
        <taxon>Glossata</taxon>
        <taxon>Ditrysia</taxon>
        <taxon>Noctuoidea</taxon>
        <taxon>Erebidae</taxon>
        <taxon>Arctiinae</taxon>
        <taxon>Arctia</taxon>
    </lineage>
</organism>
<accession>A0A8S0Z8K5</accession>
<evidence type="ECO:0000313" key="14">
    <source>
        <dbReference type="EMBL" id="CAB3227826.1"/>
    </source>
</evidence>
<evidence type="ECO:0000256" key="3">
    <source>
        <dbReference type="ARBA" id="ARBA00007057"/>
    </source>
</evidence>
<dbReference type="GO" id="GO:0007140">
    <property type="term" value="P:male meiotic nuclear division"/>
    <property type="evidence" value="ECO:0007669"/>
    <property type="project" value="TreeGrafter"/>
</dbReference>
<dbReference type="EMBL" id="CADEBC010000301">
    <property type="protein sequence ID" value="CAB3227826.1"/>
    <property type="molecule type" value="Genomic_DNA"/>
</dbReference>
<evidence type="ECO:0000256" key="4">
    <source>
        <dbReference type="ARBA" id="ARBA00022473"/>
    </source>
</evidence>
<feature type="region of interest" description="Disordered" evidence="12">
    <location>
        <begin position="378"/>
        <end position="445"/>
    </location>
</feature>
<dbReference type="InterPro" id="IPR024970">
    <property type="entry name" value="Maelstrom"/>
</dbReference>
<keyword evidence="9 11" id="KW-0539">Nucleus</keyword>
<keyword evidence="7 11" id="KW-0238">DNA-binding</keyword>
<dbReference type="PANTHER" id="PTHR21358">
    <property type="entry name" value="PROTEIN MAELSTROM HOMOLOG"/>
    <property type="match status" value="1"/>
</dbReference>
<evidence type="ECO:0000256" key="9">
    <source>
        <dbReference type="ARBA" id="ARBA00023242"/>
    </source>
</evidence>
<name>A0A8S0Z8K5_ARCPL</name>
<evidence type="ECO:0000256" key="7">
    <source>
        <dbReference type="ARBA" id="ARBA00023125"/>
    </source>
</evidence>
<evidence type="ECO:0000259" key="13">
    <source>
        <dbReference type="PROSITE" id="PS50118"/>
    </source>
</evidence>
<dbReference type="EMBL" id="CADEBD010000282">
    <property type="protein sequence ID" value="CAB3228333.1"/>
    <property type="molecule type" value="Genomic_DNA"/>
</dbReference>
<evidence type="ECO:0000256" key="2">
    <source>
        <dbReference type="ARBA" id="ARBA00004496"/>
    </source>
</evidence>
<dbReference type="GO" id="GO:0030154">
    <property type="term" value="P:cell differentiation"/>
    <property type="evidence" value="ECO:0007669"/>
    <property type="project" value="UniProtKB-KW"/>
</dbReference>
<comment type="similarity">
    <text evidence="3">Belongs to the maelstrom family.</text>
</comment>
<evidence type="ECO:0000256" key="6">
    <source>
        <dbReference type="ARBA" id="ARBA00022782"/>
    </source>
</evidence>
<dbReference type="GO" id="GO:0005634">
    <property type="term" value="C:nucleus"/>
    <property type="evidence" value="ECO:0007669"/>
    <property type="project" value="UniProtKB-SubCell"/>
</dbReference>
<evidence type="ECO:0000256" key="12">
    <source>
        <dbReference type="SAM" id="MobiDB-lite"/>
    </source>
</evidence>
<dbReference type="InterPro" id="IPR009071">
    <property type="entry name" value="HMG_box_dom"/>
</dbReference>
<dbReference type="PROSITE" id="PS50118">
    <property type="entry name" value="HMG_BOX_2"/>
    <property type="match status" value="1"/>
</dbReference>
<feature type="region of interest" description="Disordered" evidence="12">
    <location>
        <begin position="53"/>
        <end position="79"/>
    </location>
</feature>
<keyword evidence="4" id="KW-0217">Developmental protein</keyword>
<sequence>MPKKAPKNAFYYFMLDFKEEQQKKGIHYENLAEVSKAADPEWRNASTSVRAKYENIAKKKRQDRNGPEEKYTSTGIPLSAVEQQQRELQEAREYEERDIRNMIKLKAFNKEDILDEYFYVMDVNYYCKTDSAYVIGESTVLRFNLRNGFRDFYHVNINPGRIPFGYASDVKLGSQEHGLEMPDESAPRSNFMQILANIIDYLRQSEQASNTLPPLYTMPDKVAPIVNFIQQMCQETGEDETIFRVYRLDTMFFTLINAIKKNKNEGFPYATLALSQLNKDMFKYTPRLGCQRHESIDKSVECTTSRTKRWAYTVLDSCCPIMGVEIKAGLHVPLDYNIDGILSYKDKKKVRAAPTVAGVMPSTSSCNSTLNESFLETSMAHSSTSNERPRQEKRSYAPMRMPQADYSRDIRPAPELTEDNFPALSVGAGRGRGLTSSFNKMNIKK</sequence>
<evidence type="ECO:0000313" key="15">
    <source>
        <dbReference type="EMBL" id="CAB3228333.1"/>
    </source>
</evidence>
<dbReference type="AlphaFoldDB" id="A0A8S0Z8K5"/>
<keyword evidence="8" id="KW-0943">RNA-mediated gene silencing</keyword>
<feature type="domain" description="HMG box" evidence="13">
    <location>
        <begin position="3"/>
        <end position="72"/>
    </location>
</feature>
<evidence type="ECO:0000256" key="5">
    <source>
        <dbReference type="ARBA" id="ARBA00022490"/>
    </source>
</evidence>
<keyword evidence="5" id="KW-0963">Cytoplasm</keyword>
<evidence type="ECO:0000313" key="17">
    <source>
        <dbReference type="Proteomes" id="UP000494256"/>
    </source>
</evidence>
<dbReference type="SUPFAM" id="SSF47095">
    <property type="entry name" value="HMG-box"/>
    <property type="match status" value="1"/>
</dbReference>
<dbReference type="PANTHER" id="PTHR21358:SF4">
    <property type="entry name" value="PROTEIN MAELSTROM HOMOLOG"/>
    <property type="match status" value="1"/>
</dbReference>
<proteinExistence type="inferred from homology"/>